<dbReference type="STRING" id="1817883.A3G31_02265"/>
<dbReference type="GO" id="GO:0006487">
    <property type="term" value="P:protein N-linked glycosylation"/>
    <property type="evidence" value="ECO:0007669"/>
    <property type="project" value="TreeGrafter"/>
</dbReference>
<feature type="domain" description="Glycosyltransferase 2-like" evidence="1">
    <location>
        <begin position="9"/>
        <end position="155"/>
    </location>
</feature>
<proteinExistence type="predicted"/>
<evidence type="ECO:0000313" key="3">
    <source>
        <dbReference type="Proteomes" id="UP000178082"/>
    </source>
</evidence>
<dbReference type="AlphaFoldDB" id="A0A1F7SNZ6"/>
<comment type="caution">
    <text evidence="2">The sequence shown here is derived from an EMBL/GenBank/DDBJ whole genome shotgun (WGS) entry which is preliminary data.</text>
</comment>
<evidence type="ECO:0000259" key="1">
    <source>
        <dbReference type="Pfam" id="PF00535"/>
    </source>
</evidence>
<accession>A0A1F7SNZ6</accession>
<gene>
    <name evidence="2" type="ORF">A3G31_02265</name>
</gene>
<evidence type="ECO:0000313" key="2">
    <source>
        <dbReference type="EMBL" id="OGL54924.1"/>
    </source>
</evidence>
<dbReference type="EMBL" id="MGDI01000005">
    <property type="protein sequence ID" value="OGL54924.1"/>
    <property type="molecule type" value="Genomic_DNA"/>
</dbReference>
<dbReference type="Gene3D" id="3.90.550.10">
    <property type="entry name" value="Spore Coat Polysaccharide Biosynthesis Protein SpsA, Chain A"/>
    <property type="match status" value="1"/>
</dbReference>
<dbReference type="PANTHER" id="PTHR10859:SF91">
    <property type="entry name" value="DOLICHYL-PHOSPHATE BETA-GLUCOSYLTRANSFERASE"/>
    <property type="match status" value="1"/>
</dbReference>
<dbReference type="InterPro" id="IPR029044">
    <property type="entry name" value="Nucleotide-diphossugar_trans"/>
</dbReference>
<dbReference type="Pfam" id="PF00535">
    <property type="entry name" value="Glycos_transf_2"/>
    <property type="match status" value="1"/>
</dbReference>
<name>A0A1F7SNZ6_9BACT</name>
<sequence>MEQNSLELSLVIPLYNEEPILEESLKEIKLLLDTFKFLYEVILIDDKSRDKTVEIAKKFTNQNKDFKLFCHDKNQGRGGTVRDGIKMAKGSVVGFIDIDLEVPVYNIIPCILKIEEGFDVATIHRIYKLKLNYRWIMSKGYGWLVKLICKTPLKDTETGCKFFNREKILPVLDKTVDNHWFWDTEIMVISYYENLKIIEIPALFIKKSESLSSVNYFSDSVKYFLKLIKFRKVVKRYNNSKSKAQE</sequence>
<dbReference type="PANTHER" id="PTHR10859">
    <property type="entry name" value="GLYCOSYL TRANSFERASE"/>
    <property type="match status" value="1"/>
</dbReference>
<organism evidence="2 3">
    <name type="scientific">Candidatus Schekmanbacteria bacterium RIFCSPLOWO2_12_FULL_38_15</name>
    <dbReference type="NCBI Taxonomy" id="1817883"/>
    <lineage>
        <taxon>Bacteria</taxon>
        <taxon>Candidatus Schekmaniibacteriota</taxon>
    </lineage>
</organism>
<protein>
    <recommendedName>
        <fullName evidence="1">Glycosyltransferase 2-like domain-containing protein</fullName>
    </recommendedName>
</protein>
<dbReference type="InterPro" id="IPR001173">
    <property type="entry name" value="Glyco_trans_2-like"/>
</dbReference>
<reference evidence="2 3" key="1">
    <citation type="journal article" date="2016" name="Nat. Commun.">
        <title>Thousands of microbial genomes shed light on interconnected biogeochemical processes in an aquifer system.</title>
        <authorList>
            <person name="Anantharaman K."/>
            <person name="Brown C.T."/>
            <person name="Hug L.A."/>
            <person name="Sharon I."/>
            <person name="Castelle C.J."/>
            <person name="Probst A.J."/>
            <person name="Thomas B.C."/>
            <person name="Singh A."/>
            <person name="Wilkins M.J."/>
            <person name="Karaoz U."/>
            <person name="Brodie E.L."/>
            <person name="Williams K.H."/>
            <person name="Hubbard S.S."/>
            <person name="Banfield J.F."/>
        </authorList>
    </citation>
    <scope>NUCLEOTIDE SEQUENCE [LARGE SCALE GENOMIC DNA]</scope>
</reference>
<dbReference type="Proteomes" id="UP000178082">
    <property type="component" value="Unassembled WGS sequence"/>
</dbReference>
<dbReference type="SUPFAM" id="SSF53448">
    <property type="entry name" value="Nucleotide-diphospho-sugar transferases"/>
    <property type="match status" value="1"/>
</dbReference>